<dbReference type="OrthoDB" id="5356193at2"/>
<organism evidence="2 3">
    <name type="scientific">Campylobacter corcagiensis</name>
    <dbReference type="NCBI Taxonomy" id="1448857"/>
    <lineage>
        <taxon>Bacteria</taxon>
        <taxon>Pseudomonadati</taxon>
        <taxon>Campylobacterota</taxon>
        <taxon>Epsilonproteobacteria</taxon>
        <taxon>Campylobacterales</taxon>
        <taxon>Campylobacteraceae</taxon>
        <taxon>Campylobacter</taxon>
    </lineage>
</organism>
<evidence type="ECO:0000313" key="3">
    <source>
        <dbReference type="Proteomes" id="UP000594749"/>
    </source>
</evidence>
<evidence type="ECO:0000256" key="1">
    <source>
        <dbReference type="SAM" id="Phobius"/>
    </source>
</evidence>
<evidence type="ECO:0008006" key="4">
    <source>
        <dbReference type="Google" id="ProtNLM"/>
    </source>
</evidence>
<keyword evidence="1" id="KW-0472">Membrane</keyword>
<keyword evidence="3" id="KW-1185">Reference proteome</keyword>
<feature type="transmembrane region" description="Helical" evidence="1">
    <location>
        <begin position="50"/>
        <end position="74"/>
    </location>
</feature>
<evidence type="ECO:0000313" key="2">
    <source>
        <dbReference type="EMBL" id="QOQ86662.1"/>
    </source>
</evidence>
<proteinExistence type="predicted"/>
<dbReference type="EMBL" id="CP063078">
    <property type="protein sequence ID" value="QOQ86662.1"/>
    <property type="molecule type" value="Genomic_DNA"/>
</dbReference>
<keyword evidence="1" id="KW-1133">Transmembrane helix</keyword>
<gene>
    <name evidence="2" type="ORF">IMC76_05390</name>
</gene>
<dbReference type="Proteomes" id="UP000594749">
    <property type="component" value="Chromosome"/>
</dbReference>
<reference evidence="2 3" key="1">
    <citation type="submission" date="2020-10" db="EMBL/GenBank/DDBJ databases">
        <title>Campylobacter and Helicobacter PacBio genomes.</title>
        <authorList>
            <person name="Lane C."/>
        </authorList>
    </citation>
    <scope>NUCLEOTIDE SEQUENCE [LARGE SCALE GENOMIC DNA]</scope>
    <source>
        <strain evidence="2 3">2016D-0077</strain>
    </source>
</reference>
<dbReference type="AlphaFoldDB" id="A0A7M1LDL6"/>
<keyword evidence="1" id="KW-0812">Transmembrane</keyword>
<feature type="transmembrane region" description="Helical" evidence="1">
    <location>
        <begin position="86"/>
        <end position="104"/>
    </location>
</feature>
<accession>A0A7M1LDL6</accession>
<name>A0A7M1LDL6_9BACT</name>
<sequence length="105" mass="11113">MLKIIKRLYLFLICSPVFLFSAPAGGGGTNILKTLTTSANEQITEAGSSLASIINTVSIVFGVLWIIILLLTAFFNVEALKNHAKLIFGALVIIGIVYGLSAAAM</sequence>
<protein>
    <recommendedName>
        <fullName evidence="4">TrbC/VirB2 family protein</fullName>
    </recommendedName>
</protein>